<dbReference type="SUPFAM" id="SSF48576">
    <property type="entry name" value="Terpenoid synthases"/>
    <property type="match status" value="1"/>
</dbReference>
<keyword evidence="14" id="KW-1185">Reference proteome</keyword>
<dbReference type="Proteomes" id="UP000065734">
    <property type="component" value="Chromosome I"/>
</dbReference>
<dbReference type="GO" id="GO:0008299">
    <property type="term" value="P:isoprenoid biosynthetic process"/>
    <property type="evidence" value="ECO:0007669"/>
    <property type="project" value="InterPro"/>
</dbReference>
<gene>
    <name evidence="13" type="primary">ispB</name>
    <name evidence="13" type="ORF">BVIRIDIS_21110</name>
</gene>
<keyword evidence="4" id="KW-0479">Metal-binding</keyword>
<dbReference type="PROSITE" id="PS00723">
    <property type="entry name" value="POLYPRENYL_SYNTHASE_1"/>
    <property type="match status" value="1"/>
</dbReference>
<dbReference type="PATRIC" id="fig|1079.7.peg.2227"/>
<dbReference type="PANTHER" id="PTHR12001:SF69">
    <property type="entry name" value="ALL TRANS-POLYPRENYL-DIPHOSPHATE SYNTHASE PDSS1"/>
    <property type="match status" value="1"/>
</dbReference>
<dbReference type="Gene3D" id="1.10.600.10">
    <property type="entry name" value="Farnesyl Diphosphate Synthase"/>
    <property type="match status" value="1"/>
</dbReference>
<proteinExistence type="inferred from homology"/>
<dbReference type="SFLD" id="SFLDS00005">
    <property type="entry name" value="Isoprenoid_Synthase_Type_I"/>
    <property type="match status" value="1"/>
</dbReference>
<organism evidence="13 14">
    <name type="scientific">Blastochloris viridis</name>
    <name type="common">Rhodopseudomonas viridis</name>
    <dbReference type="NCBI Taxonomy" id="1079"/>
    <lineage>
        <taxon>Bacteria</taxon>
        <taxon>Pseudomonadati</taxon>
        <taxon>Pseudomonadota</taxon>
        <taxon>Alphaproteobacteria</taxon>
        <taxon>Hyphomicrobiales</taxon>
        <taxon>Blastochloridaceae</taxon>
        <taxon>Blastochloris</taxon>
    </lineage>
</organism>
<evidence type="ECO:0000256" key="8">
    <source>
        <dbReference type="ARBA" id="ARBA00066511"/>
    </source>
</evidence>
<comment type="catalytic activity">
    <reaction evidence="6">
        <text>5 isopentenyl diphosphate + (2E,6E)-farnesyl diphosphate = all-trans-octaprenyl diphosphate + 5 diphosphate</text>
        <dbReference type="Rhea" id="RHEA:27798"/>
        <dbReference type="ChEBI" id="CHEBI:33019"/>
        <dbReference type="ChEBI" id="CHEBI:57711"/>
        <dbReference type="ChEBI" id="CHEBI:128769"/>
        <dbReference type="ChEBI" id="CHEBI:175763"/>
        <dbReference type="EC" id="2.5.1.90"/>
    </reaction>
</comment>
<evidence type="ECO:0000313" key="13">
    <source>
        <dbReference type="EMBL" id="CUU43094.1"/>
    </source>
</evidence>
<evidence type="ECO:0000256" key="9">
    <source>
        <dbReference type="ARBA" id="ARBA00072473"/>
    </source>
</evidence>
<evidence type="ECO:0000256" key="7">
    <source>
        <dbReference type="ARBA" id="ARBA00055029"/>
    </source>
</evidence>
<dbReference type="PANTHER" id="PTHR12001">
    <property type="entry name" value="GERANYLGERANYL PYROPHOSPHATE SYNTHASE"/>
    <property type="match status" value="1"/>
</dbReference>
<comment type="similarity">
    <text evidence="2 12">Belongs to the FPP/GGPP synthase family.</text>
</comment>
<name>A0A0S4Q3F8_BLAVI</name>
<evidence type="ECO:0000256" key="5">
    <source>
        <dbReference type="ARBA" id="ARBA00022842"/>
    </source>
</evidence>
<comment type="function">
    <text evidence="7">Supplies octaprenyl diphosphate, the precursor for the side chain of the isoprenoid quinones ubiquinone and menaquinone.</text>
</comment>
<sequence length="356" mass="38375">MLRFDRGRGRSWSGLGWEPPLAVVLPFESAPEASIEGLVRLVQSDMERVNATILSRTGSDVTTIPEVANHLISSGGKRLRPMLTLATSQLCGFQGEGHTKLAAAVEFMHTATLLHDDVVDESELRRGKAAARMLWGNEMSVLVGDFLLGQAFRMMVEVGNLRCLEILSTAAAVIAEGEVMQLAAAKNTETTEDEYLAVIRSKTAELFAAAAELGPVLAGRGKAEEAACRSYGMNLGIAFQLVDDALDYGGRAADLGKNVGDDFREGKITLPVVLAFRRGTDDERTFWRKALEQGEVDDAALETAVGLMHKHRAIEDTCERAKHYGAIATDALGIFPAAPIRRALAEAVAFAIARAH</sequence>
<dbReference type="GO" id="GO:0106350">
    <property type="term" value="F:all-trans-octaprenyl-diphosphate synthase activity"/>
    <property type="evidence" value="ECO:0007669"/>
    <property type="project" value="UniProtKB-EC"/>
</dbReference>
<evidence type="ECO:0000256" key="11">
    <source>
        <dbReference type="ARBA" id="ARBA00083124"/>
    </source>
</evidence>
<dbReference type="CDD" id="cd00685">
    <property type="entry name" value="Trans_IPPS_HT"/>
    <property type="match status" value="1"/>
</dbReference>
<protein>
    <recommendedName>
        <fullName evidence="9">Octaprenyl diphosphate synthase</fullName>
        <ecNumber evidence="8">2.5.1.90</ecNumber>
    </recommendedName>
    <alternativeName>
        <fullName evidence="11">All-trans-octaprenyl-diphosphate synthase</fullName>
    </alternativeName>
    <alternativeName>
        <fullName evidence="10">Octaprenyl pyrophosphate synthase</fullName>
    </alternativeName>
</protein>
<dbReference type="EMBL" id="LN907867">
    <property type="protein sequence ID" value="CUU43094.1"/>
    <property type="molecule type" value="Genomic_DNA"/>
</dbReference>
<evidence type="ECO:0000256" key="4">
    <source>
        <dbReference type="ARBA" id="ARBA00022723"/>
    </source>
</evidence>
<evidence type="ECO:0000256" key="3">
    <source>
        <dbReference type="ARBA" id="ARBA00022679"/>
    </source>
</evidence>
<accession>A0A0S4Q3F8</accession>
<evidence type="ECO:0000256" key="10">
    <source>
        <dbReference type="ARBA" id="ARBA00079637"/>
    </source>
</evidence>
<dbReference type="GO" id="GO:0046872">
    <property type="term" value="F:metal ion binding"/>
    <property type="evidence" value="ECO:0007669"/>
    <property type="project" value="UniProtKB-KW"/>
</dbReference>
<dbReference type="InterPro" id="IPR000092">
    <property type="entry name" value="Polyprenyl_synt"/>
</dbReference>
<dbReference type="EC" id="2.5.1.90" evidence="8"/>
<evidence type="ECO:0000256" key="6">
    <source>
        <dbReference type="ARBA" id="ARBA00051506"/>
    </source>
</evidence>
<evidence type="ECO:0000256" key="1">
    <source>
        <dbReference type="ARBA" id="ARBA00001946"/>
    </source>
</evidence>
<evidence type="ECO:0000256" key="2">
    <source>
        <dbReference type="ARBA" id="ARBA00006706"/>
    </source>
</evidence>
<evidence type="ECO:0000256" key="12">
    <source>
        <dbReference type="RuleBase" id="RU004466"/>
    </source>
</evidence>
<reference evidence="14" key="1">
    <citation type="journal article" date="2016" name="Genome Announc.">
        <title>Revised genome sequence of the purple photosynthetic bacterium Blastochloris viridis.</title>
        <authorList>
            <person name="Liu L.N."/>
            <person name="Faulkner M."/>
            <person name="Liu X."/>
            <person name="Huang F."/>
            <person name="Darby A.C."/>
            <person name="Hall N."/>
        </authorList>
    </citation>
    <scope>NUCLEOTIDE SEQUENCE [LARGE SCALE GENOMIC DNA]</scope>
    <source>
        <strain evidence="14">ATCC 19567 / DSM 133 / F</strain>
    </source>
</reference>
<comment type="cofactor">
    <cofactor evidence="1">
        <name>Mg(2+)</name>
        <dbReference type="ChEBI" id="CHEBI:18420"/>
    </cofactor>
</comment>
<dbReference type="FunFam" id="1.10.600.10:FF:000002">
    <property type="entry name" value="Octaprenyl diphosphate synthase"/>
    <property type="match status" value="1"/>
</dbReference>
<evidence type="ECO:0000313" key="14">
    <source>
        <dbReference type="Proteomes" id="UP000065734"/>
    </source>
</evidence>
<keyword evidence="5" id="KW-0460">Magnesium</keyword>
<keyword evidence="3 12" id="KW-0808">Transferase</keyword>
<dbReference type="STRING" id="1079.BVIR_2667"/>
<dbReference type="InterPro" id="IPR033749">
    <property type="entry name" value="Polyprenyl_synt_CS"/>
</dbReference>
<dbReference type="AlphaFoldDB" id="A0A0S4Q3F8"/>
<dbReference type="Pfam" id="PF00348">
    <property type="entry name" value="polyprenyl_synt"/>
    <property type="match status" value="1"/>
</dbReference>
<dbReference type="InterPro" id="IPR008949">
    <property type="entry name" value="Isoprenoid_synthase_dom_sf"/>
</dbReference>